<proteinExistence type="inferred from homology"/>
<accession>A0A3T0HY78</accession>
<keyword evidence="2 6" id="KW-1003">Cell membrane</keyword>
<comment type="similarity">
    <text evidence="6">Belongs to the ABC-4 integral membrane protein family.</text>
</comment>
<evidence type="ECO:0000256" key="6">
    <source>
        <dbReference type="PIRNR" id="PIRNR018968"/>
    </source>
</evidence>
<name>A0A3T0HY78_9BACI</name>
<evidence type="ECO:0000256" key="1">
    <source>
        <dbReference type="ARBA" id="ARBA00004651"/>
    </source>
</evidence>
<evidence type="ECO:0000313" key="8">
    <source>
        <dbReference type="EMBL" id="AZU62104.1"/>
    </source>
</evidence>
<dbReference type="AlphaFoldDB" id="A0A3T0HY78"/>
<evidence type="ECO:0000256" key="3">
    <source>
        <dbReference type="ARBA" id="ARBA00022692"/>
    </source>
</evidence>
<keyword evidence="5 6" id="KW-0472">Membrane</keyword>
<dbReference type="InterPro" id="IPR003838">
    <property type="entry name" value="ABC3_permease_C"/>
</dbReference>
<organism evidence="8 9">
    <name type="scientific">Neobacillus mesonae</name>
    <dbReference type="NCBI Taxonomy" id="1193713"/>
    <lineage>
        <taxon>Bacteria</taxon>
        <taxon>Bacillati</taxon>
        <taxon>Bacillota</taxon>
        <taxon>Bacilli</taxon>
        <taxon>Bacillales</taxon>
        <taxon>Bacillaceae</taxon>
        <taxon>Neobacillus</taxon>
    </lineage>
</organism>
<feature type="transmembrane region" description="Helical" evidence="6">
    <location>
        <begin position="18"/>
        <end position="36"/>
    </location>
</feature>
<dbReference type="GO" id="GO:0005886">
    <property type="term" value="C:plasma membrane"/>
    <property type="evidence" value="ECO:0007669"/>
    <property type="project" value="UniProtKB-SubCell"/>
</dbReference>
<feature type="transmembrane region" description="Helical" evidence="6">
    <location>
        <begin position="151"/>
        <end position="175"/>
    </location>
</feature>
<feature type="transmembrane region" description="Helical" evidence="6">
    <location>
        <begin position="56"/>
        <end position="75"/>
    </location>
</feature>
<dbReference type="PANTHER" id="PTHR46795:SF3">
    <property type="entry name" value="ABC TRANSPORTER PERMEASE"/>
    <property type="match status" value="1"/>
</dbReference>
<dbReference type="PIRSF" id="PIRSF018968">
    <property type="entry name" value="ABC_permease_BceB"/>
    <property type="match status" value="1"/>
</dbReference>
<feature type="transmembrane region" description="Helical" evidence="6">
    <location>
        <begin position="279"/>
        <end position="301"/>
    </location>
</feature>
<sequence length="653" mass="75174">MTCNHIIWKMAKVQYKKYIFYFLCNSFAVMFFFMFSTVYFNERIVEVKKLEGIKDALAIPGVALVVFTIFFISYAHNVFMKKRKSEFGLFMTLGMSHRDISKLLLLENGLIGILSIISGLVGGAIFSRLFFLLLMNSVGLKEIPFHFKSNMFMYSIGAFAIVFLIAVGKSLFFTLKRDVIQSFRSNRTAETIKLKSPLFGAFGLAIMTGSIVMLYQTYSNATGAYLLLWTLAVLMGLYISLYQSVSFFIELAKKSKPFYYRRLVLLTNLDYKFKQLTSILMLVTVMIMVTIIYTTLLLTIYKSAEKDALNQNPYDMAFLQTETKNNLSVDKINSIIDQKEHPLKEHLEIPIYYSIQKLTGVDGYFTNVIMSVDDFNQLTGQRKSLRDKEYINYINEDMEYVETDDIKYDLPFDIGNEERVYKETETIAAKTINSLSYLHEFIIVSNDEFELLKQNVNGFAGNIHLIKVTNWKNTSDVVEELDKQFKSYNDSTTAITDTLDKFTSEEELLQIASKVMDYYSNKNSSGIMFFVISFLSVIFFFGTFILLYLNLFSEMDQEKSKYKKLYKIGITFKEVRGIISRELATLFFLPTILGTTIAFLYVAILATDVGGIMKNPEILEHFSIVSGVYLCIQAGYFLYARKKMSFYLTEETS</sequence>
<comment type="subcellular location">
    <subcellularLocation>
        <location evidence="1 6">Cell membrane</location>
        <topology evidence="1 6">Multi-pass membrane protein</topology>
    </subcellularLocation>
</comment>
<dbReference type="InterPro" id="IPR052536">
    <property type="entry name" value="ABC-4_Integral_Memb_Prot"/>
</dbReference>
<dbReference type="GO" id="GO:0055085">
    <property type="term" value="P:transmembrane transport"/>
    <property type="evidence" value="ECO:0007669"/>
    <property type="project" value="UniProtKB-UniRule"/>
</dbReference>
<dbReference type="InterPro" id="IPR027022">
    <property type="entry name" value="ABC_permease_BceB-typ"/>
</dbReference>
<evidence type="ECO:0000313" key="9">
    <source>
        <dbReference type="Proteomes" id="UP000282892"/>
    </source>
</evidence>
<dbReference type="KEGG" id="nmk:CHR53_12890"/>
<evidence type="ECO:0000256" key="2">
    <source>
        <dbReference type="ARBA" id="ARBA00022475"/>
    </source>
</evidence>
<dbReference type="STRING" id="1193713.GCA_001636315_05016"/>
<keyword evidence="9" id="KW-1185">Reference proteome</keyword>
<gene>
    <name evidence="8" type="ORF">CHR53_12890</name>
</gene>
<evidence type="ECO:0000259" key="7">
    <source>
        <dbReference type="Pfam" id="PF02687"/>
    </source>
</evidence>
<dbReference type="RefSeq" id="WP_127486800.1">
    <property type="nucleotide sequence ID" value="NZ_CP022572.1"/>
</dbReference>
<feature type="transmembrane region" description="Helical" evidence="6">
    <location>
        <begin position="583"/>
        <end position="606"/>
    </location>
</feature>
<dbReference type="Proteomes" id="UP000282892">
    <property type="component" value="Chromosome"/>
</dbReference>
<dbReference type="PANTHER" id="PTHR46795">
    <property type="entry name" value="ABC TRANSPORTER PERMEASE-RELATED-RELATED"/>
    <property type="match status" value="1"/>
</dbReference>
<feature type="transmembrane region" description="Helical" evidence="6">
    <location>
        <begin position="196"/>
        <end position="218"/>
    </location>
</feature>
<feature type="transmembrane region" description="Helical" evidence="6">
    <location>
        <begin position="105"/>
        <end position="131"/>
    </location>
</feature>
<keyword evidence="4 6" id="KW-1133">Transmembrane helix</keyword>
<feature type="transmembrane region" description="Helical" evidence="6">
    <location>
        <begin position="618"/>
        <end position="639"/>
    </location>
</feature>
<evidence type="ECO:0000256" key="5">
    <source>
        <dbReference type="ARBA" id="ARBA00023136"/>
    </source>
</evidence>
<keyword evidence="6" id="KW-0813">Transport</keyword>
<reference evidence="8 9" key="1">
    <citation type="submission" date="2017-07" db="EMBL/GenBank/DDBJ databases">
        <title>The complete genome sequence of Bacillus mesonae strain H20-5, an efficient strain improving plant abiotic stress resistance.</title>
        <authorList>
            <person name="Kim S.Y."/>
            <person name="Song H."/>
            <person name="Sang M.K."/>
            <person name="Weon H.-Y."/>
            <person name="Song J."/>
        </authorList>
    </citation>
    <scope>NUCLEOTIDE SEQUENCE [LARGE SCALE GENOMIC DNA]</scope>
    <source>
        <strain evidence="8 9">H20-5</strain>
    </source>
</reference>
<protein>
    <recommendedName>
        <fullName evidence="7">ABC3 transporter permease C-terminal domain-containing protein</fullName>
    </recommendedName>
</protein>
<dbReference type="Pfam" id="PF02687">
    <property type="entry name" value="FtsX"/>
    <property type="match status" value="1"/>
</dbReference>
<feature type="domain" description="ABC3 transporter permease C-terminal" evidence="7">
    <location>
        <begin position="62"/>
        <end position="172"/>
    </location>
</feature>
<feature type="transmembrane region" description="Helical" evidence="6">
    <location>
        <begin position="224"/>
        <end position="252"/>
    </location>
</feature>
<dbReference type="EMBL" id="CP022572">
    <property type="protein sequence ID" value="AZU62104.1"/>
    <property type="molecule type" value="Genomic_DNA"/>
</dbReference>
<dbReference type="OrthoDB" id="1937696at2"/>
<feature type="transmembrane region" description="Helical" evidence="6">
    <location>
        <begin position="527"/>
        <end position="551"/>
    </location>
</feature>
<evidence type="ECO:0000256" key="4">
    <source>
        <dbReference type="ARBA" id="ARBA00022989"/>
    </source>
</evidence>
<keyword evidence="3 6" id="KW-0812">Transmembrane</keyword>